<keyword evidence="3" id="KW-1185">Reference proteome</keyword>
<dbReference type="EMBL" id="BMEX01000005">
    <property type="protein sequence ID" value="GGA46983.1"/>
    <property type="molecule type" value="Genomic_DNA"/>
</dbReference>
<dbReference type="PANTHER" id="PTHR43196:SF2">
    <property type="entry name" value="PHOSPHOADENOSINE PHOSPHOSULFATE REDUCTASE"/>
    <property type="match status" value="1"/>
</dbReference>
<comment type="caution">
    <text evidence="2">The sequence shown here is derived from an EMBL/GenBank/DDBJ whole genome shotgun (WGS) entry which is preliminary data.</text>
</comment>
<evidence type="ECO:0000313" key="2">
    <source>
        <dbReference type="EMBL" id="GGA46983.1"/>
    </source>
</evidence>
<evidence type="ECO:0000313" key="3">
    <source>
        <dbReference type="Proteomes" id="UP000617979"/>
    </source>
</evidence>
<dbReference type="RefSeq" id="WP_009710627.1">
    <property type="nucleotide sequence ID" value="NZ_BMEX01000005.1"/>
</dbReference>
<feature type="domain" description="Phosphoadenosine phosphosulphate reductase" evidence="1">
    <location>
        <begin position="37"/>
        <end position="218"/>
    </location>
</feature>
<dbReference type="SUPFAM" id="SSF52402">
    <property type="entry name" value="Adenine nucleotide alpha hydrolases-like"/>
    <property type="match status" value="1"/>
</dbReference>
<name>A0ABQ1GMU0_9BACL</name>
<evidence type="ECO:0000259" key="1">
    <source>
        <dbReference type="Pfam" id="PF01507"/>
    </source>
</evidence>
<protein>
    <recommendedName>
        <fullName evidence="1">Phosphoadenosine phosphosulphate reductase domain-containing protein</fullName>
    </recommendedName>
</protein>
<dbReference type="InterPro" id="IPR017598">
    <property type="entry name" value="SulphurTrfase_DndC"/>
</dbReference>
<dbReference type="InterPro" id="IPR014729">
    <property type="entry name" value="Rossmann-like_a/b/a_fold"/>
</dbReference>
<dbReference type="Gene3D" id="3.40.50.620">
    <property type="entry name" value="HUPs"/>
    <property type="match status" value="1"/>
</dbReference>
<dbReference type="Proteomes" id="UP000617979">
    <property type="component" value="Unassembled WGS sequence"/>
</dbReference>
<gene>
    <name evidence="2" type="ORF">GCM10007416_20210</name>
</gene>
<accession>A0ABQ1GMU0</accession>
<proteinExistence type="predicted"/>
<reference evidence="3" key="1">
    <citation type="journal article" date="2019" name="Int. J. Syst. Evol. Microbiol.">
        <title>The Global Catalogue of Microorganisms (GCM) 10K type strain sequencing project: providing services to taxonomists for standard genome sequencing and annotation.</title>
        <authorList>
            <consortium name="The Broad Institute Genomics Platform"/>
            <consortium name="The Broad Institute Genome Sequencing Center for Infectious Disease"/>
            <person name="Wu L."/>
            <person name="Ma J."/>
        </authorList>
    </citation>
    <scope>NUCLEOTIDE SEQUENCE [LARGE SCALE GENOMIC DNA]</scope>
    <source>
        <strain evidence="3">CGMCC 1.12404</strain>
    </source>
</reference>
<organism evidence="2 3">
    <name type="scientific">Kroppenstedtia guangzhouensis</name>
    <dbReference type="NCBI Taxonomy" id="1274356"/>
    <lineage>
        <taxon>Bacteria</taxon>
        <taxon>Bacillati</taxon>
        <taxon>Bacillota</taxon>
        <taxon>Bacilli</taxon>
        <taxon>Bacillales</taxon>
        <taxon>Thermoactinomycetaceae</taxon>
        <taxon>Kroppenstedtia</taxon>
    </lineage>
</organism>
<dbReference type="Pfam" id="PF01507">
    <property type="entry name" value="PAPS_reduct"/>
    <property type="match status" value="1"/>
</dbReference>
<dbReference type="InterPro" id="IPR002500">
    <property type="entry name" value="PAPS_reduct_dom"/>
</dbReference>
<dbReference type="PANTHER" id="PTHR43196">
    <property type="entry name" value="SULFATE ADENYLYLTRANSFERASE SUBUNIT 2"/>
    <property type="match status" value="1"/>
</dbReference>
<sequence length="420" mass="47592">MLITNLITDLLDGKQTVVDEAKTLIQQTYLADTRPWVVGFSGGKDSTVVVQLLFEALSELPEESRTKPVYVISSDTLVENPLVMATVDLALNQIQTAAREQGLPVEAHKVRPDIEKSFWVNLIGRGYPSPTPTFRWCTDRLKIDPANRFIMDKVSEHGEVIVVLGVREDESKARGDSIRLHSIEGTDLMRHTTLHNAFTFAPIRNFSTEDVWDYLLGTPSPWGGDNHELNRMYRDSSGGDCPLVIDPGMKKSGSCGSSRFGCWTCTVVSKDKSLNGFIQSGSDWLRPLLEFRNWLVEIRSDRKMRQKCRTGGRIYLIKNPGVNPNTPRVVYERLDDYLDAVDLRTIEEDIIIEKDEGLLFPEEYVLGLGPFTLRARRKILRRLLNVQRVVRKSGHDIRLIQPDEIAMIQSIWKAEAKNIA</sequence>
<dbReference type="NCBIfam" id="TIGR03183">
    <property type="entry name" value="DNA_S_dndC"/>
    <property type="match status" value="1"/>
</dbReference>
<dbReference type="InterPro" id="IPR050128">
    <property type="entry name" value="Sulfate_adenylyltrnsfr_sub2"/>
</dbReference>